<evidence type="ECO:0000313" key="3">
    <source>
        <dbReference type="Proteomes" id="UP001221757"/>
    </source>
</evidence>
<comment type="caution">
    <text evidence="2">The sequence shown here is derived from an EMBL/GenBank/DDBJ whole genome shotgun (WGS) entry which is preliminary data.</text>
</comment>
<evidence type="ECO:0000256" key="1">
    <source>
        <dbReference type="SAM" id="MobiDB-lite"/>
    </source>
</evidence>
<organism evidence="2 3">
    <name type="scientific">Mycena rosella</name>
    <name type="common">Pink bonnet</name>
    <name type="synonym">Agaricus rosellus</name>
    <dbReference type="NCBI Taxonomy" id="1033263"/>
    <lineage>
        <taxon>Eukaryota</taxon>
        <taxon>Fungi</taxon>
        <taxon>Dikarya</taxon>
        <taxon>Basidiomycota</taxon>
        <taxon>Agaricomycotina</taxon>
        <taxon>Agaricomycetes</taxon>
        <taxon>Agaricomycetidae</taxon>
        <taxon>Agaricales</taxon>
        <taxon>Marasmiineae</taxon>
        <taxon>Mycenaceae</taxon>
        <taxon>Mycena</taxon>
    </lineage>
</organism>
<evidence type="ECO:0000313" key="2">
    <source>
        <dbReference type="EMBL" id="KAJ7665760.1"/>
    </source>
</evidence>
<reference evidence="2" key="1">
    <citation type="submission" date="2023-03" db="EMBL/GenBank/DDBJ databases">
        <title>Massive genome expansion in bonnet fungi (Mycena s.s.) driven by repeated elements and novel gene families across ecological guilds.</title>
        <authorList>
            <consortium name="Lawrence Berkeley National Laboratory"/>
            <person name="Harder C.B."/>
            <person name="Miyauchi S."/>
            <person name="Viragh M."/>
            <person name="Kuo A."/>
            <person name="Thoen E."/>
            <person name="Andreopoulos B."/>
            <person name="Lu D."/>
            <person name="Skrede I."/>
            <person name="Drula E."/>
            <person name="Henrissat B."/>
            <person name="Morin E."/>
            <person name="Kohler A."/>
            <person name="Barry K."/>
            <person name="LaButti K."/>
            <person name="Morin E."/>
            <person name="Salamov A."/>
            <person name="Lipzen A."/>
            <person name="Mereny Z."/>
            <person name="Hegedus B."/>
            <person name="Baldrian P."/>
            <person name="Stursova M."/>
            <person name="Weitz H."/>
            <person name="Taylor A."/>
            <person name="Grigoriev I.V."/>
            <person name="Nagy L.G."/>
            <person name="Martin F."/>
            <person name="Kauserud H."/>
        </authorList>
    </citation>
    <scope>NUCLEOTIDE SEQUENCE</scope>
    <source>
        <strain evidence="2">CBHHK067</strain>
    </source>
</reference>
<feature type="region of interest" description="Disordered" evidence="1">
    <location>
        <begin position="74"/>
        <end position="169"/>
    </location>
</feature>
<feature type="compositionally biased region" description="Basic and acidic residues" evidence="1">
    <location>
        <begin position="134"/>
        <end position="144"/>
    </location>
</feature>
<protein>
    <submittedName>
        <fullName evidence="2">Uncharacterized protein</fullName>
    </submittedName>
</protein>
<accession>A0AAD7CVN8</accession>
<gene>
    <name evidence="2" type="ORF">B0H17DRAFT_1336398</name>
</gene>
<proteinExistence type="predicted"/>
<name>A0AAD7CVN8_MYCRO</name>
<dbReference type="EMBL" id="JARKIE010000212">
    <property type="protein sequence ID" value="KAJ7665760.1"/>
    <property type="molecule type" value="Genomic_DNA"/>
</dbReference>
<keyword evidence="3" id="KW-1185">Reference proteome</keyword>
<feature type="compositionally biased region" description="Basic and acidic residues" evidence="1">
    <location>
        <begin position="99"/>
        <end position="123"/>
    </location>
</feature>
<feature type="compositionally biased region" description="Basic residues" evidence="1">
    <location>
        <begin position="87"/>
        <end position="98"/>
    </location>
</feature>
<sequence>MFSVTEPVSLVLRIVKSKLNTAYVLFFTGQAPNKRPPNWDILYPIGHHSTLVPAGPLQKCGDDEEWQLRRLATARKYRRTNEEDRRKKGREHMRKHRALPTEEQREKQREAQRRYTERFREQIAHQARRAAAKKNTEAGKETKPRPKARQYWSDPELTSSNSEEEEDGW</sequence>
<dbReference type="AlphaFoldDB" id="A0AAD7CVN8"/>
<dbReference type="Proteomes" id="UP001221757">
    <property type="component" value="Unassembled WGS sequence"/>
</dbReference>